<dbReference type="Pfam" id="PF01399">
    <property type="entry name" value="PCI"/>
    <property type="match status" value="1"/>
</dbReference>
<gene>
    <name evidence="3" type="ORF">BBBOND_0201800</name>
</gene>
<keyword evidence="4" id="KW-1185">Reference proteome</keyword>
<dbReference type="VEuPathDB" id="PiroplasmaDB:BBBOND_0201800"/>
<dbReference type="SUPFAM" id="SSF46785">
    <property type="entry name" value="Winged helix' DNA-binding domain"/>
    <property type="match status" value="1"/>
</dbReference>
<dbReference type="AlphaFoldDB" id="A0A061D330"/>
<dbReference type="InterPro" id="IPR045237">
    <property type="entry name" value="COPS7/eIF3m"/>
</dbReference>
<evidence type="ECO:0000313" key="3">
    <source>
        <dbReference type="EMBL" id="CDR95023.1"/>
    </source>
</evidence>
<accession>A0A061D330</accession>
<dbReference type="GO" id="GO:0005852">
    <property type="term" value="C:eukaryotic translation initiation factor 3 complex"/>
    <property type="evidence" value="ECO:0007669"/>
    <property type="project" value="TreeGrafter"/>
</dbReference>
<evidence type="ECO:0000256" key="1">
    <source>
        <dbReference type="ARBA" id="ARBA00008482"/>
    </source>
</evidence>
<protein>
    <submittedName>
        <fullName evidence="3">PCI domain containing protein, putative</fullName>
    </submittedName>
</protein>
<sequence>MTTFVPLSPDTEGAVSSAALGDWILSIIKVREPSKTADYYSKLLNLFQEVDGEQVIKDSFQLFELLLSGNEMVFAFLNDAMKGETTVIAIDANTKEEVEVRDGRGKYMAMQLQVKYNDALRQVEEYFTVLMYMLQLRFTSNAQIEKAGNLLLKAITMDDSCAELRLRLLQMLYNSVDPTLPLRVVVYIALLEFAARNDIFHTLIPVIQKLDDWMKDWALDNNTKIHICRIISEQLDKMGKTEMAYKYWEKRIACCDGPAMMTPENVDAAANFCIRSIKAPDVLYFDRLRTMPAMEHLGRTNYAALKELLDLLVEGNNDDLEAIVAKHGEGSLESMGVPIDICRWKIQLLTLATICQNEPHVPIARVQQQLRLTREQVEELVVTAITKGVIDGLIDQKSEQIIIRSVMQRHFGEQQLKQLHSNLMQWKGCINNLIAVLGTHN</sequence>
<dbReference type="GO" id="GO:0002183">
    <property type="term" value="P:cytoplasmic translational initiation"/>
    <property type="evidence" value="ECO:0007669"/>
    <property type="project" value="TreeGrafter"/>
</dbReference>
<evidence type="ECO:0000259" key="2">
    <source>
        <dbReference type="PROSITE" id="PS50250"/>
    </source>
</evidence>
<dbReference type="SMART" id="SM00088">
    <property type="entry name" value="PINT"/>
    <property type="match status" value="1"/>
</dbReference>
<dbReference type="EMBL" id="LK391708">
    <property type="protein sequence ID" value="CDR95023.1"/>
    <property type="molecule type" value="Genomic_DNA"/>
</dbReference>
<dbReference type="Proteomes" id="UP000033188">
    <property type="component" value="Chromosome 2"/>
</dbReference>
<dbReference type="RefSeq" id="XP_012767209.1">
    <property type="nucleotide sequence ID" value="XM_012911755.1"/>
</dbReference>
<dbReference type="GeneID" id="24563564"/>
<dbReference type="InterPro" id="IPR036390">
    <property type="entry name" value="WH_DNA-bd_sf"/>
</dbReference>
<dbReference type="InterPro" id="IPR000717">
    <property type="entry name" value="PCI_dom"/>
</dbReference>
<dbReference type="PANTHER" id="PTHR15350">
    <property type="entry name" value="COP9 SIGNALOSOME COMPLEX SUBUNIT 7/DENDRITIC CELL PROTEIN GA17"/>
    <property type="match status" value="1"/>
</dbReference>
<name>A0A061D330_BABBI</name>
<dbReference type="STRING" id="5866.A0A061D330"/>
<evidence type="ECO:0000313" key="4">
    <source>
        <dbReference type="Proteomes" id="UP000033188"/>
    </source>
</evidence>
<proteinExistence type="inferred from homology"/>
<dbReference type="OMA" id="VCLKALW"/>
<reference evidence="4" key="1">
    <citation type="submission" date="2014-06" db="EMBL/GenBank/DDBJ databases">
        <authorList>
            <person name="Aslett M."/>
            <person name="De Silva N."/>
        </authorList>
    </citation>
    <scope>NUCLEOTIDE SEQUENCE [LARGE SCALE GENOMIC DNA]</scope>
    <source>
        <strain evidence="4">Bond</strain>
    </source>
</reference>
<dbReference type="KEGG" id="bbig:BBBOND_0201800"/>
<dbReference type="PROSITE" id="PS50250">
    <property type="entry name" value="PCI"/>
    <property type="match status" value="1"/>
</dbReference>
<organism evidence="3 4">
    <name type="scientific">Babesia bigemina</name>
    <dbReference type="NCBI Taxonomy" id="5866"/>
    <lineage>
        <taxon>Eukaryota</taxon>
        <taxon>Sar</taxon>
        <taxon>Alveolata</taxon>
        <taxon>Apicomplexa</taxon>
        <taxon>Aconoidasida</taxon>
        <taxon>Piroplasmida</taxon>
        <taxon>Babesiidae</taxon>
        <taxon>Babesia</taxon>
    </lineage>
</organism>
<comment type="similarity">
    <text evidence="1">Belongs to the CSN7/EIF3M family. CSN7 subfamily.</text>
</comment>
<dbReference type="PANTHER" id="PTHR15350:SF2">
    <property type="entry name" value="EUKARYOTIC TRANSLATION INITIATION FACTOR 3 SUBUNIT M"/>
    <property type="match status" value="1"/>
</dbReference>
<dbReference type="OrthoDB" id="10267031at2759"/>
<feature type="domain" description="PCI" evidence="2">
    <location>
        <begin position="243"/>
        <end position="408"/>
    </location>
</feature>